<dbReference type="InterPro" id="IPR002201">
    <property type="entry name" value="Glyco_trans_9"/>
</dbReference>
<evidence type="ECO:0000256" key="2">
    <source>
        <dbReference type="ARBA" id="ARBA00022679"/>
    </source>
</evidence>
<keyword evidence="2" id="KW-0808">Transferase</keyword>
<dbReference type="CDD" id="cd03789">
    <property type="entry name" value="GT9_LPS_heptosyltransferase"/>
    <property type="match status" value="1"/>
</dbReference>
<dbReference type="EMBL" id="BNJK01000001">
    <property type="protein sequence ID" value="GHO92925.1"/>
    <property type="molecule type" value="Genomic_DNA"/>
</dbReference>
<reference evidence="3" key="1">
    <citation type="submission" date="2020-10" db="EMBL/GenBank/DDBJ databases">
        <title>Taxonomic study of unclassified bacteria belonging to the class Ktedonobacteria.</title>
        <authorList>
            <person name="Yabe S."/>
            <person name="Wang C.M."/>
            <person name="Zheng Y."/>
            <person name="Sakai Y."/>
            <person name="Cavaletti L."/>
            <person name="Monciardini P."/>
            <person name="Donadio S."/>
        </authorList>
    </citation>
    <scope>NUCLEOTIDE SEQUENCE</scope>
    <source>
        <strain evidence="3">ID150040</strain>
    </source>
</reference>
<keyword evidence="1" id="KW-0328">Glycosyltransferase</keyword>
<dbReference type="PANTHER" id="PTHR30160">
    <property type="entry name" value="TETRAACYLDISACCHARIDE 4'-KINASE-RELATED"/>
    <property type="match status" value="1"/>
</dbReference>
<evidence type="ECO:0000256" key="1">
    <source>
        <dbReference type="ARBA" id="ARBA00022676"/>
    </source>
</evidence>
<gene>
    <name evidence="3" type="ORF">KSF_029730</name>
</gene>
<accession>A0A8J3ILJ4</accession>
<dbReference type="RefSeq" id="WP_220203736.1">
    <property type="nucleotide sequence ID" value="NZ_BNJK01000001.1"/>
</dbReference>
<keyword evidence="4" id="KW-1185">Reference proteome</keyword>
<sequence>MHILIVRPGAIGDTLLTLPVIQALKACYEQPSITLVGNAAVLPLASVTGIVDHVSNYELSQWGELFSNRGITTPSLQSQLQAVDLAICWLRDSDGIVANNLRRAGVREIITAPGRPAPGQRVHIMTYLAQTIGITLSQAQMSAGLPSLFPPIAASERRLVAIHPGSGGASKCWPVHNFAAVIMALWRRGIPVLLLAGPADESRLAELQKLLPIPPDPSLLHNLINVPLLEIAQRLSACRGYLGNDAGITHLAALLGVPTLALFGPSDPMIWSPQGPAVRILHSSVFGNLPDTVIMQELESLCV</sequence>
<dbReference type="GO" id="GO:0008713">
    <property type="term" value="F:ADP-heptose-lipopolysaccharide heptosyltransferase activity"/>
    <property type="evidence" value="ECO:0007669"/>
    <property type="project" value="TreeGrafter"/>
</dbReference>
<evidence type="ECO:0000313" key="3">
    <source>
        <dbReference type="EMBL" id="GHO92925.1"/>
    </source>
</evidence>
<comment type="caution">
    <text evidence="3">The sequence shown here is derived from an EMBL/GenBank/DDBJ whole genome shotgun (WGS) entry which is preliminary data.</text>
</comment>
<name>A0A8J3ILJ4_9CHLR</name>
<organism evidence="3 4">
    <name type="scientific">Reticulibacter mediterranei</name>
    <dbReference type="NCBI Taxonomy" id="2778369"/>
    <lineage>
        <taxon>Bacteria</taxon>
        <taxon>Bacillati</taxon>
        <taxon>Chloroflexota</taxon>
        <taxon>Ktedonobacteria</taxon>
        <taxon>Ktedonobacterales</taxon>
        <taxon>Reticulibacteraceae</taxon>
        <taxon>Reticulibacter</taxon>
    </lineage>
</organism>
<protein>
    <recommendedName>
        <fullName evidence="5">Glycosyltransferase family 9 protein</fullName>
    </recommendedName>
</protein>
<dbReference type="InterPro" id="IPR051199">
    <property type="entry name" value="LPS_LOS_Heptosyltrfase"/>
</dbReference>
<dbReference type="GO" id="GO:0005829">
    <property type="term" value="C:cytosol"/>
    <property type="evidence" value="ECO:0007669"/>
    <property type="project" value="TreeGrafter"/>
</dbReference>
<dbReference type="SUPFAM" id="SSF53756">
    <property type="entry name" value="UDP-Glycosyltransferase/glycogen phosphorylase"/>
    <property type="match status" value="1"/>
</dbReference>
<evidence type="ECO:0000313" key="4">
    <source>
        <dbReference type="Proteomes" id="UP000597444"/>
    </source>
</evidence>
<proteinExistence type="predicted"/>
<dbReference type="GO" id="GO:0009244">
    <property type="term" value="P:lipopolysaccharide core region biosynthetic process"/>
    <property type="evidence" value="ECO:0007669"/>
    <property type="project" value="TreeGrafter"/>
</dbReference>
<evidence type="ECO:0008006" key="5">
    <source>
        <dbReference type="Google" id="ProtNLM"/>
    </source>
</evidence>
<dbReference type="Proteomes" id="UP000597444">
    <property type="component" value="Unassembled WGS sequence"/>
</dbReference>
<dbReference type="PANTHER" id="PTHR30160:SF23">
    <property type="match status" value="1"/>
</dbReference>
<dbReference type="Pfam" id="PF01075">
    <property type="entry name" value="Glyco_transf_9"/>
    <property type="match status" value="1"/>
</dbReference>
<dbReference type="Gene3D" id="3.40.50.2000">
    <property type="entry name" value="Glycogen Phosphorylase B"/>
    <property type="match status" value="2"/>
</dbReference>
<dbReference type="AlphaFoldDB" id="A0A8J3ILJ4"/>